<evidence type="ECO:0000256" key="2">
    <source>
        <dbReference type="ARBA" id="ARBA00005695"/>
    </source>
</evidence>
<organism evidence="5 6">
    <name type="scientific">Teichococcus aerophilus</name>
    <dbReference type="NCBI Taxonomy" id="1224513"/>
    <lineage>
        <taxon>Bacteria</taxon>
        <taxon>Pseudomonadati</taxon>
        <taxon>Pseudomonadota</taxon>
        <taxon>Alphaproteobacteria</taxon>
        <taxon>Acetobacterales</taxon>
        <taxon>Roseomonadaceae</taxon>
        <taxon>Roseomonas</taxon>
    </lineage>
</organism>
<dbReference type="InterPro" id="IPR039424">
    <property type="entry name" value="SBP_5"/>
</dbReference>
<keyword evidence="6" id="KW-1185">Reference proteome</keyword>
<comment type="similarity">
    <text evidence="2">Belongs to the bacterial solute-binding protein 5 family.</text>
</comment>
<dbReference type="Proteomes" id="UP000626026">
    <property type="component" value="Unassembled WGS sequence"/>
</dbReference>
<dbReference type="PANTHER" id="PTHR30290">
    <property type="entry name" value="PERIPLASMIC BINDING COMPONENT OF ABC TRANSPORTER"/>
    <property type="match status" value="1"/>
</dbReference>
<dbReference type="InterPro" id="IPR000914">
    <property type="entry name" value="SBP_5_dom"/>
</dbReference>
<evidence type="ECO:0000313" key="6">
    <source>
        <dbReference type="Proteomes" id="UP000626026"/>
    </source>
</evidence>
<reference evidence="5 6" key="1">
    <citation type="journal article" date="2013" name="Int. J. Syst. Evol. Microbiol.">
        <title>Roseomonas aerophila sp. nov., isolated from air.</title>
        <authorList>
            <person name="Kim S.J."/>
            <person name="Weon H.Y."/>
            <person name="Ahn J.H."/>
            <person name="Hong S.B."/>
            <person name="Seok S.J."/>
            <person name="Whang K.S."/>
            <person name="Kwon S.W."/>
        </authorList>
    </citation>
    <scope>NUCLEOTIDE SEQUENCE [LARGE SCALE GENOMIC DNA]</scope>
    <source>
        <strain evidence="5 6">NBRC 108923</strain>
    </source>
</reference>
<dbReference type="EMBL" id="JACTVA010000030">
    <property type="protein sequence ID" value="MBC9208320.1"/>
    <property type="molecule type" value="Genomic_DNA"/>
</dbReference>
<dbReference type="Gene3D" id="3.90.76.10">
    <property type="entry name" value="Dipeptide-binding Protein, Domain 1"/>
    <property type="match status" value="1"/>
</dbReference>
<accession>A0ABR7RNZ4</accession>
<comment type="caution">
    <text evidence="5">The sequence shown here is derived from an EMBL/GenBank/DDBJ whole genome shotgun (WGS) entry which is preliminary data.</text>
</comment>
<dbReference type="SUPFAM" id="SSF53850">
    <property type="entry name" value="Periplasmic binding protein-like II"/>
    <property type="match status" value="1"/>
</dbReference>
<name>A0ABR7RNZ4_9PROT</name>
<protein>
    <submittedName>
        <fullName evidence="5">ABC transporter substrate-binding protein</fullName>
    </submittedName>
</protein>
<evidence type="ECO:0000256" key="3">
    <source>
        <dbReference type="ARBA" id="ARBA00022729"/>
    </source>
</evidence>
<dbReference type="Gene3D" id="3.40.190.10">
    <property type="entry name" value="Periplasmic binding protein-like II"/>
    <property type="match status" value="1"/>
</dbReference>
<feature type="domain" description="Solute-binding protein family 5" evidence="4">
    <location>
        <begin position="72"/>
        <end position="441"/>
    </location>
</feature>
<dbReference type="Gene3D" id="3.10.105.10">
    <property type="entry name" value="Dipeptide-binding Protein, Domain 3"/>
    <property type="match status" value="1"/>
</dbReference>
<evidence type="ECO:0000256" key="1">
    <source>
        <dbReference type="ARBA" id="ARBA00004418"/>
    </source>
</evidence>
<dbReference type="PIRSF" id="PIRSF002741">
    <property type="entry name" value="MppA"/>
    <property type="match status" value="1"/>
</dbReference>
<gene>
    <name evidence="5" type="ORF">IBL26_15855</name>
</gene>
<dbReference type="PANTHER" id="PTHR30290:SF38">
    <property type="entry name" value="D,D-DIPEPTIDE-BINDING PERIPLASMIC PROTEIN DDPA-RELATED"/>
    <property type="match status" value="1"/>
</dbReference>
<dbReference type="CDD" id="cd08502">
    <property type="entry name" value="PBP2_NikA_DppA_OppA_like_16"/>
    <property type="match status" value="1"/>
</dbReference>
<dbReference type="Pfam" id="PF00496">
    <property type="entry name" value="SBP_bac_5"/>
    <property type="match status" value="1"/>
</dbReference>
<proteinExistence type="inferred from homology"/>
<keyword evidence="3" id="KW-0732">Signal</keyword>
<sequence>MERRTLLKGAGAASLATLAAPAKLRAQSMTTLRFIPQIDLVYLDPVYTTPYVSRNHGYLVFDTLYGMDSNFKMQPQMLEGHSIENDGKLWNLTLRPGLLWHDGEKVLARDCVASIQRWAKRDPFGATLMQATDELSAADDRTIRFRLKYPFPLLPEALGKIPSPMCAMMPERLAQTDPFQQVREIVGSGPFRFVPDERVPGARNVYEKFAGYKPRETGRPDWTAGPKVVHYDRVVWNTMPDIGTATSALQAGEQDWMEYAYHDMLPLLRKAPNVEVKVLDPTGMVTMLRVNHLQPPFDNPAIRRALFGAIDQTSFMEALAGSDPSLYHVPLGFFAPGTPMASEEGLGPLTGPRDFAKVRAEIKAAGYKGEKVVLMVPADSPTLKSQGDVAADMFQQAGLNVDYMALDWGTMLTRRNRKDSAEAGGWNAFVTSWAGMDWLNPAGHIALRGNGEAAYAGWSTSPRLEELRTAWFRAPDEAAQKAICVDMQKQAMIDVPYYPLGQYVQPTAYRKSITGIGGGIPTFWNVRPA</sequence>
<dbReference type="InterPro" id="IPR030678">
    <property type="entry name" value="Peptide/Ni-bd"/>
</dbReference>
<comment type="subcellular location">
    <subcellularLocation>
        <location evidence="1">Periplasm</location>
    </subcellularLocation>
</comment>
<evidence type="ECO:0000259" key="4">
    <source>
        <dbReference type="Pfam" id="PF00496"/>
    </source>
</evidence>
<evidence type="ECO:0000313" key="5">
    <source>
        <dbReference type="EMBL" id="MBC9208320.1"/>
    </source>
</evidence>
<dbReference type="RefSeq" id="WP_187785479.1">
    <property type="nucleotide sequence ID" value="NZ_JACTVA010000030.1"/>
</dbReference>